<accession>A0ABM8TLZ2</accession>
<evidence type="ECO:0000313" key="3">
    <source>
        <dbReference type="Proteomes" id="UP000672657"/>
    </source>
</evidence>
<protein>
    <submittedName>
        <fullName evidence="2">3-oxoadipate enol-lactonase 2</fullName>
        <ecNumber evidence="2">3.1.1.24</ecNumber>
    </submittedName>
</protein>
<dbReference type="InterPro" id="IPR000073">
    <property type="entry name" value="AB_hydrolase_1"/>
</dbReference>
<dbReference type="Gene3D" id="3.40.50.1820">
    <property type="entry name" value="alpha/beta hydrolase"/>
    <property type="match status" value="1"/>
</dbReference>
<evidence type="ECO:0000313" key="2">
    <source>
        <dbReference type="EMBL" id="CAG2154271.1"/>
    </source>
</evidence>
<reference evidence="2 3" key="1">
    <citation type="submission" date="2021-03" db="EMBL/GenBank/DDBJ databases">
        <authorList>
            <person name="Peeters C."/>
        </authorList>
    </citation>
    <scope>NUCLEOTIDE SEQUENCE [LARGE SCALE GENOMIC DNA]</scope>
    <source>
        <strain evidence="2 3">LMG 26411</strain>
    </source>
</reference>
<name>A0ABM8TLZ2_9BURK</name>
<keyword evidence="2" id="KW-0378">Hydrolase</keyword>
<dbReference type="SUPFAM" id="SSF53474">
    <property type="entry name" value="alpha/beta-Hydrolases"/>
    <property type="match status" value="1"/>
</dbReference>
<dbReference type="Proteomes" id="UP000672657">
    <property type="component" value="Unassembled WGS sequence"/>
</dbReference>
<dbReference type="Pfam" id="PF00561">
    <property type="entry name" value="Abhydrolase_1"/>
    <property type="match status" value="1"/>
</dbReference>
<dbReference type="EC" id="3.1.1.24" evidence="2"/>
<proteinExistence type="predicted"/>
<organism evidence="2 3">
    <name type="scientific">Cupriavidus numazuensis</name>
    <dbReference type="NCBI Taxonomy" id="221992"/>
    <lineage>
        <taxon>Bacteria</taxon>
        <taxon>Pseudomonadati</taxon>
        <taxon>Pseudomonadota</taxon>
        <taxon>Betaproteobacteria</taxon>
        <taxon>Burkholderiales</taxon>
        <taxon>Burkholderiaceae</taxon>
        <taxon>Cupriavidus</taxon>
    </lineage>
</organism>
<gene>
    <name evidence="2" type="primary">catD_4</name>
    <name evidence="2" type="ORF">LMG26411_04596</name>
</gene>
<dbReference type="PRINTS" id="PR00111">
    <property type="entry name" value="ABHYDROLASE"/>
</dbReference>
<evidence type="ECO:0000259" key="1">
    <source>
        <dbReference type="Pfam" id="PF00561"/>
    </source>
</evidence>
<dbReference type="GO" id="GO:0047570">
    <property type="term" value="F:3-oxoadipate enol-lactonase activity"/>
    <property type="evidence" value="ECO:0007669"/>
    <property type="project" value="UniProtKB-EC"/>
</dbReference>
<dbReference type="InterPro" id="IPR029058">
    <property type="entry name" value="AB_hydrolase_fold"/>
</dbReference>
<keyword evidence="3" id="KW-1185">Reference proteome</keyword>
<sequence>MTSEIETRVLRGPVGDIAAHLQGPLRGQVVVMSHSILSSSMMWEHQAKLLAKQGFRVVRLDTRGHGGSFSDTSTCTMDALVDDIVVAMDALDIAHAHYVGLSLGGMTGFGLGIRHADRLLSLCICDARADAPPAFAAPWDERIAVAQKEGSCAPLASPTIERWFGKAFVESYPAIANRFLDTASKVQVAGFVACARAIQQLNYLGDVGSIALPLTMVVGRNDAQLPQAMLELQGLIPGSVLETIDGAGHLPNIDQQAAFDVALLRHFSRVAQ</sequence>
<dbReference type="InterPro" id="IPR050266">
    <property type="entry name" value="AB_hydrolase_sf"/>
</dbReference>
<feature type="domain" description="AB hydrolase-1" evidence="1">
    <location>
        <begin position="29"/>
        <end position="141"/>
    </location>
</feature>
<dbReference type="PANTHER" id="PTHR43798">
    <property type="entry name" value="MONOACYLGLYCEROL LIPASE"/>
    <property type="match status" value="1"/>
</dbReference>
<comment type="caution">
    <text evidence="2">The sequence shown here is derived from an EMBL/GenBank/DDBJ whole genome shotgun (WGS) entry which is preliminary data.</text>
</comment>
<dbReference type="EMBL" id="CAJPVI010000030">
    <property type="protein sequence ID" value="CAG2154271.1"/>
    <property type="molecule type" value="Genomic_DNA"/>
</dbReference>